<keyword evidence="3" id="KW-0325">Glycoprotein</keyword>
<evidence type="ECO:0008006" key="7">
    <source>
        <dbReference type="Google" id="ProtNLM"/>
    </source>
</evidence>
<evidence type="ECO:0000256" key="2">
    <source>
        <dbReference type="ARBA" id="ARBA00022737"/>
    </source>
</evidence>
<comment type="caution">
    <text evidence="5">The sequence shown here is derived from an EMBL/GenBank/DDBJ whole genome shotgun (WGS) entry which is preliminary data.</text>
</comment>
<dbReference type="SMART" id="SM00191">
    <property type="entry name" value="Int_alpha"/>
    <property type="match status" value="3"/>
</dbReference>
<dbReference type="Gene3D" id="2.130.10.130">
    <property type="entry name" value="Integrin alpha, N-terminal"/>
    <property type="match status" value="3"/>
</dbReference>
<evidence type="ECO:0000256" key="3">
    <source>
        <dbReference type="ARBA" id="ARBA00023180"/>
    </source>
</evidence>
<feature type="compositionally biased region" description="Basic residues" evidence="4">
    <location>
        <begin position="67"/>
        <end position="76"/>
    </location>
</feature>
<reference evidence="6" key="1">
    <citation type="journal article" date="2019" name="Int. J. Syst. Evol. Microbiol.">
        <title>The Global Catalogue of Microorganisms (GCM) 10K type strain sequencing project: providing services to taxonomists for standard genome sequencing and annotation.</title>
        <authorList>
            <consortium name="The Broad Institute Genomics Platform"/>
            <consortium name="The Broad Institute Genome Sequencing Center for Infectious Disease"/>
            <person name="Wu L."/>
            <person name="Ma J."/>
        </authorList>
    </citation>
    <scope>NUCLEOTIDE SEQUENCE [LARGE SCALE GENOMIC DNA]</scope>
    <source>
        <strain evidence="6">JCM 3369</strain>
    </source>
</reference>
<feature type="compositionally biased region" description="Basic and acidic residues" evidence="4">
    <location>
        <begin position="77"/>
        <end position="93"/>
    </location>
</feature>
<gene>
    <name evidence="5" type="ORF">ACFQKB_18210</name>
</gene>
<keyword evidence="6" id="KW-1185">Reference proteome</keyword>
<dbReference type="Proteomes" id="UP001596380">
    <property type="component" value="Unassembled WGS sequence"/>
</dbReference>
<dbReference type="InterPro" id="IPR013519">
    <property type="entry name" value="Int_alpha_beta-p"/>
</dbReference>
<dbReference type="PROSITE" id="PS51470">
    <property type="entry name" value="FG_GAP"/>
    <property type="match status" value="1"/>
</dbReference>
<protein>
    <recommendedName>
        <fullName evidence="7">VCBS repeat-containing protein</fullName>
    </recommendedName>
</protein>
<dbReference type="Pfam" id="PF01839">
    <property type="entry name" value="FG-GAP"/>
    <property type="match status" value="2"/>
</dbReference>
<feature type="region of interest" description="Disordered" evidence="4">
    <location>
        <begin position="32"/>
        <end position="100"/>
    </location>
</feature>
<evidence type="ECO:0000313" key="5">
    <source>
        <dbReference type="EMBL" id="MFC6881697.1"/>
    </source>
</evidence>
<dbReference type="SUPFAM" id="SSF69318">
    <property type="entry name" value="Integrin alpha N-terminal domain"/>
    <property type="match status" value="1"/>
</dbReference>
<keyword evidence="2" id="KW-0677">Repeat</keyword>
<dbReference type="InterPro" id="IPR028994">
    <property type="entry name" value="Integrin_alpha_N"/>
</dbReference>
<keyword evidence="1" id="KW-0732">Signal</keyword>
<evidence type="ECO:0000256" key="1">
    <source>
        <dbReference type="ARBA" id="ARBA00022729"/>
    </source>
</evidence>
<dbReference type="PANTHER" id="PTHR46580">
    <property type="entry name" value="SENSOR KINASE-RELATED"/>
    <property type="match status" value="1"/>
</dbReference>
<feature type="region of interest" description="Disordered" evidence="4">
    <location>
        <begin position="352"/>
        <end position="376"/>
    </location>
</feature>
<proteinExistence type="predicted"/>
<name>A0ABW2CJN3_9ACTN</name>
<evidence type="ECO:0000313" key="6">
    <source>
        <dbReference type="Proteomes" id="UP001596380"/>
    </source>
</evidence>
<dbReference type="InterPro" id="IPR013517">
    <property type="entry name" value="FG-GAP"/>
</dbReference>
<feature type="compositionally biased region" description="Low complexity" evidence="4">
    <location>
        <begin position="50"/>
        <end position="66"/>
    </location>
</feature>
<sequence length="526" mass="54981">MKGSRGTSLRRRITVVAAAVAVVASLVIAGDVTRSDPSPRNAAPRAGCVTPLPSGSAAPAPTPSARTPRRAVRAAKRGFDRGGDFNGDGRRDTAVSLPYGKVPGRPDAKVNGKWAAGYVAVVYSGPQGPDPARRQIITHDCLDVPTRGEPTMEFGTTMESADFDHDGYDDLLVGGHSEGWGETGLYRIPRATIVYGGAHGLTRRAVELRTPPKTLSDFDGLAIGDFDGNGGFDVVATGGFTPRLLFFRDVVDRPVPAVETAPKLIMPNERGAEDAFHSLKVADFNADGRSDLALMVHWLSEGEENHYWGELRLGGPRGLSDRATVFGRGWVGLHATTGDVTGDGRPDLVMRDRNDVPKPQMSVVPGTPTGLGARQGFTSPITVGTVDKPGNLDYAVSLEAARGFAVGDVTGDGIEDIAVAGDGKVAVIPGGPDGVRPGKAHIIDGQDLPRPSGSDLRWVGDGLSVGDLTGDGEPELTVGVPEWTTRAGGRVYVLPNGRTQGATTVSGAQLGLTQQQDGGFGQLLLP</sequence>
<accession>A0ABW2CJN3</accession>
<dbReference type="EMBL" id="JBHSXS010000009">
    <property type="protein sequence ID" value="MFC6881697.1"/>
    <property type="molecule type" value="Genomic_DNA"/>
</dbReference>
<organism evidence="5 6">
    <name type="scientific">Actinomadura yumaensis</name>
    <dbReference type="NCBI Taxonomy" id="111807"/>
    <lineage>
        <taxon>Bacteria</taxon>
        <taxon>Bacillati</taxon>
        <taxon>Actinomycetota</taxon>
        <taxon>Actinomycetes</taxon>
        <taxon>Streptosporangiales</taxon>
        <taxon>Thermomonosporaceae</taxon>
        <taxon>Actinomadura</taxon>
    </lineage>
</organism>
<evidence type="ECO:0000256" key="4">
    <source>
        <dbReference type="SAM" id="MobiDB-lite"/>
    </source>
</evidence>